<evidence type="ECO:0000256" key="1">
    <source>
        <dbReference type="SAM" id="MobiDB-lite"/>
    </source>
</evidence>
<dbReference type="Proteomes" id="UP000577956">
    <property type="component" value="Unassembled WGS sequence"/>
</dbReference>
<dbReference type="AlphaFoldDB" id="A0A7Y9FIJ6"/>
<dbReference type="InterPro" id="IPR006073">
    <property type="entry name" value="GTP-bd"/>
</dbReference>
<evidence type="ECO:0000313" key="6">
    <source>
        <dbReference type="Proteomes" id="UP000577956"/>
    </source>
</evidence>
<dbReference type="EMBL" id="JACCBK010000001">
    <property type="protein sequence ID" value="NYD87945.1"/>
    <property type="molecule type" value="Genomic_DNA"/>
</dbReference>
<keyword evidence="2" id="KW-1133">Transmembrane helix</keyword>
<organism evidence="5 6">
    <name type="scientific">Cellulomonas oligotrophica</name>
    <dbReference type="NCBI Taxonomy" id="931536"/>
    <lineage>
        <taxon>Bacteria</taxon>
        <taxon>Bacillati</taxon>
        <taxon>Actinomycetota</taxon>
        <taxon>Actinomycetes</taxon>
        <taxon>Micrococcales</taxon>
        <taxon>Cellulomonadaceae</taxon>
        <taxon>Cellulomonas</taxon>
    </lineage>
</organism>
<feature type="transmembrane region" description="Helical" evidence="2">
    <location>
        <begin position="479"/>
        <end position="501"/>
    </location>
</feature>
<dbReference type="GO" id="GO:0005525">
    <property type="term" value="F:GTP binding"/>
    <property type="evidence" value="ECO:0007669"/>
    <property type="project" value="InterPro"/>
</dbReference>
<feature type="region of interest" description="Disordered" evidence="1">
    <location>
        <begin position="1"/>
        <end position="34"/>
    </location>
</feature>
<reference evidence="4 7" key="2">
    <citation type="submission" date="2021-01" db="EMBL/GenBank/DDBJ databases">
        <title>Whole genome shotgun sequence of Cellulomonas oligotrophica NBRC 109435.</title>
        <authorList>
            <person name="Komaki H."/>
            <person name="Tamura T."/>
        </authorList>
    </citation>
    <scope>NUCLEOTIDE SEQUENCE [LARGE SCALE GENOMIC DNA]</scope>
    <source>
        <strain evidence="4 7">NBRC 109435</strain>
    </source>
</reference>
<dbReference type="RefSeq" id="WP_239072890.1">
    <property type="nucleotide sequence ID" value="NZ_BAABFI010000013.1"/>
</dbReference>
<proteinExistence type="predicted"/>
<keyword evidence="7" id="KW-1185">Reference proteome</keyword>
<evidence type="ECO:0000313" key="7">
    <source>
        <dbReference type="Proteomes" id="UP000618382"/>
    </source>
</evidence>
<feature type="transmembrane region" description="Helical" evidence="2">
    <location>
        <begin position="446"/>
        <end position="467"/>
    </location>
</feature>
<keyword evidence="2" id="KW-0812">Transmembrane</keyword>
<name>A0A7Y9FIJ6_9CELL</name>
<gene>
    <name evidence="5" type="ORF">BKA21_003494</name>
    <name evidence="4" type="ORF">Col01nite_20060</name>
</gene>
<dbReference type="Pfam" id="PF01926">
    <property type="entry name" value="MMR_HSR1"/>
    <property type="match status" value="1"/>
</dbReference>
<dbReference type="InterPro" id="IPR005662">
    <property type="entry name" value="GTPase_Era-like"/>
</dbReference>
<dbReference type="GO" id="GO:0019843">
    <property type="term" value="F:rRNA binding"/>
    <property type="evidence" value="ECO:0007669"/>
    <property type="project" value="TreeGrafter"/>
</dbReference>
<feature type="domain" description="G" evidence="3">
    <location>
        <begin position="120"/>
        <end position="259"/>
    </location>
</feature>
<evidence type="ECO:0000313" key="4">
    <source>
        <dbReference type="EMBL" id="GIG32847.1"/>
    </source>
</evidence>
<keyword evidence="5" id="KW-0132">Cell division</keyword>
<dbReference type="GO" id="GO:0043024">
    <property type="term" value="F:ribosomal small subunit binding"/>
    <property type="evidence" value="ECO:0007669"/>
    <property type="project" value="TreeGrafter"/>
</dbReference>
<evidence type="ECO:0000259" key="3">
    <source>
        <dbReference type="Pfam" id="PF01926"/>
    </source>
</evidence>
<accession>A0A7Y9FIJ6</accession>
<dbReference type="Proteomes" id="UP000618382">
    <property type="component" value="Unassembled WGS sequence"/>
</dbReference>
<keyword evidence="5" id="KW-0131">Cell cycle</keyword>
<dbReference type="SUPFAM" id="SSF52540">
    <property type="entry name" value="P-loop containing nucleoside triphosphate hydrolases"/>
    <property type="match status" value="1"/>
</dbReference>
<protein>
    <submittedName>
        <fullName evidence="5">GTP-binding protein EngB required for normal cell division</fullName>
    </submittedName>
</protein>
<dbReference type="Gene3D" id="3.40.50.300">
    <property type="entry name" value="P-loop containing nucleotide triphosphate hydrolases"/>
    <property type="match status" value="1"/>
</dbReference>
<evidence type="ECO:0000256" key="2">
    <source>
        <dbReference type="SAM" id="Phobius"/>
    </source>
</evidence>
<feature type="compositionally biased region" description="Low complexity" evidence="1">
    <location>
        <begin position="24"/>
        <end position="34"/>
    </location>
</feature>
<comment type="caution">
    <text evidence="5">The sequence shown here is derived from an EMBL/GenBank/DDBJ whole genome shotgun (WGS) entry which is preliminary data.</text>
</comment>
<sequence>MSAGAHSEGRSTGTGPEDEEMLPDQHVPAPVPVPAASVHPVADVLADLGDGDAPGVVPDDAPAGAVHGARTAELAARVEALEAALAVGGTRLDPTVVAAVGDTLDQVRERLDLGVDHTVVALVGGTGSGKSSLFNAVSGLQFADVGVRRPTTSTVTACVWGADGGPLLDWIGVGPDHRIERESELDGDAEAALRGLVLLDLPDHDSIAPEHRAVVDRVLPQVDLAVWVVDPQKYADDALHSGYLRRLTGRSASMLLVLNQIDTVPPPVRRELLADVARLLAEDGLPDVPVHEVSARTGEGVGRLRAALAEAVAGRSVAAVHAEAEVAQAARTAGTQVATREPAPTQLAIGHVVERLAQAAGLVAVADAVGAVVRGGSARLPELGQVHAEGVGLTRSAWLTSVTQGLPPRWAADLRERVATAGELRQGVTEALAAVTVTSRRSGLGAGLGVAALVVLGLGLLTGAADVAGRLGAWDAPGWLTPVAVGVLVVAAALAVATVLVRRRAGRRAAQRVLDEGRAVIEAAARARLLAPTQDVLAEHRRVRELVARASSGA</sequence>
<keyword evidence="2" id="KW-0472">Membrane</keyword>
<evidence type="ECO:0000313" key="5">
    <source>
        <dbReference type="EMBL" id="NYD87945.1"/>
    </source>
</evidence>
<dbReference type="GO" id="GO:0051301">
    <property type="term" value="P:cell division"/>
    <property type="evidence" value="ECO:0007669"/>
    <property type="project" value="UniProtKB-KW"/>
</dbReference>
<dbReference type="PANTHER" id="PTHR42698:SF1">
    <property type="entry name" value="GTPASE ERA, MITOCHONDRIAL"/>
    <property type="match status" value="1"/>
</dbReference>
<dbReference type="InterPro" id="IPR027417">
    <property type="entry name" value="P-loop_NTPase"/>
</dbReference>
<dbReference type="GO" id="GO:0000028">
    <property type="term" value="P:ribosomal small subunit assembly"/>
    <property type="evidence" value="ECO:0007669"/>
    <property type="project" value="TreeGrafter"/>
</dbReference>
<dbReference type="PANTHER" id="PTHR42698">
    <property type="entry name" value="GTPASE ERA"/>
    <property type="match status" value="1"/>
</dbReference>
<reference evidence="5 6" key="1">
    <citation type="submission" date="2020-07" db="EMBL/GenBank/DDBJ databases">
        <title>Sequencing the genomes of 1000 actinobacteria strains.</title>
        <authorList>
            <person name="Klenk H.-P."/>
        </authorList>
    </citation>
    <scope>NUCLEOTIDE SEQUENCE [LARGE SCALE GENOMIC DNA]</scope>
    <source>
        <strain evidence="5 6">DSM 24482</strain>
    </source>
</reference>
<dbReference type="EMBL" id="BONN01000005">
    <property type="protein sequence ID" value="GIG32847.1"/>
    <property type="molecule type" value="Genomic_DNA"/>
</dbReference>
<dbReference type="GO" id="GO:0005829">
    <property type="term" value="C:cytosol"/>
    <property type="evidence" value="ECO:0007669"/>
    <property type="project" value="TreeGrafter"/>
</dbReference>